<keyword evidence="8 12" id="KW-0663">Pyridoxal phosphate</keyword>
<dbReference type="Proteomes" id="UP000078390">
    <property type="component" value="Unassembled WGS sequence"/>
</dbReference>
<dbReference type="NCBIfam" id="TIGR00260">
    <property type="entry name" value="thrC"/>
    <property type="match status" value="1"/>
</dbReference>
<dbReference type="AlphaFoldDB" id="A0A179D1R1"/>
<dbReference type="InterPro" id="IPR051166">
    <property type="entry name" value="Threonine_Synthase"/>
</dbReference>
<comment type="similarity">
    <text evidence="3">Belongs to the threonine synthase family.</text>
</comment>
<dbReference type="GO" id="GO:0009088">
    <property type="term" value="P:threonine biosynthetic process"/>
    <property type="evidence" value="ECO:0007669"/>
    <property type="project" value="UniProtKB-UniRule"/>
</dbReference>
<keyword evidence="16" id="KW-1185">Reference proteome</keyword>
<dbReference type="Gene3D" id="3.90.1380.10">
    <property type="entry name" value="Threonine synthase, N-terminal domain"/>
    <property type="match status" value="1"/>
</dbReference>
<accession>A0A179D1R1</accession>
<evidence type="ECO:0000256" key="5">
    <source>
        <dbReference type="ARBA" id="ARBA00018679"/>
    </source>
</evidence>
<evidence type="ECO:0000256" key="2">
    <source>
        <dbReference type="ARBA" id="ARBA00004979"/>
    </source>
</evidence>
<dbReference type="CDD" id="cd01560">
    <property type="entry name" value="Thr-synth_2"/>
    <property type="match status" value="1"/>
</dbReference>
<dbReference type="InterPro" id="IPR001926">
    <property type="entry name" value="TrpB-like_PALP"/>
</dbReference>
<comment type="catalytic activity">
    <reaction evidence="10">
        <text>O-phospho-L-homoserine + H2O = L-threonine + phosphate</text>
        <dbReference type="Rhea" id="RHEA:10840"/>
        <dbReference type="ChEBI" id="CHEBI:15377"/>
        <dbReference type="ChEBI" id="CHEBI:43474"/>
        <dbReference type="ChEBI" id="CHEBI:57590"/>
        <dbReference type="ChEBI" id="CHEBI:57926"/>
        <dbReference type="EC" id="4.2.3.1"/>
    </reaction>
</comment>
<evidence type="ECO:0000259" key="13">
    <source>
        <dbReference type="Pfam" id="PF00291"/>
    </source>
</evidence>
<dbReference type="GO" id="GO:0030170">
    <property type="term" value="F:pyridoxal phosphate binding"/>
    <property type="evidence" value="ECO:0007669"/>
    <property type="project" value="InterPro"/>
</dbReference>
<dbReference type="PANTHER" id="PTHR42690:SF1">
    <property type="entry name" value="THREONINE SYNTHASE-LIKE 2"/>
    <property type="match status" value="1"/>
</dbReference>
<dbReference type="EC" id="4.2.3.1" evidence="4 11"/>
<keyword evidence="7" id="KW-0791">Threonine biosynthesis</keyword>
<evidence type="ECO:0000256" key="4">
    <source>
        <dbReference type="ARBA" id="ARBA00013028"/>
    </source>
</evidence>
<name>A0A179D1R1_9BACT</name>
<evidence type="ECO:0000256" key="7">
    <source>
        <dbReference type="ARBA" id="ARBA00022697"/>
    </source>
</evidence>
<reference evidence="15 16" key="1">
    <citation type="submission" date="2016-04" db="EMBL/GenBank/DDBJ databases">
        <title>Genome analysis of Thermosulfurimonas dismutans, the first thermophilic sulfur-disproportionating bacterium of the phylum Thermodesulfobacteria.</title>
        <authorList>
            <person name="Mardanov A.V."/>
            <person name="Beletsky A.V."/>
            <person name="Kadnikov V.V."/>
            <person name="Slobodkin A.I."/>
            <person name="Ravin N.V."/>
        </authorList>
    </citation>
    <scope>NUCLEOTIDE SEQUENCE [LARGE SCALE GENOMIC DNA]</scope>
    <source>
        <strain evidence="15 16">S95</strain>
    </source>
</reference>
<evidence type="ECO:0000313" key="15">
    <source>
        <dbReference type="EMBL" id="OAQ19996.1"/>
    </source>
</evidence>
<keyword evidence="9 15" id="KW-0456">Lyase</keyword>
<comment type="caution">
    <text evidence="15">The sequence shown here is derived from an EMBL/GenBank/DDBJ whole genome shotgun (WGS) entry which is preliminary data.</text>
</comment>
<comment type="pathway">
    <text evidence="2">Amino-acid biosynthesis; L-threonine biosynthesis; L-threonine from L-aspartate: step 5/5.</text>
</comment>
<dbReference type="UniPathway" id="UPA00050">
    <property type="reaction ID" value="UER00065"/>
</dbReference>
<evidence type="ECO:0000256" key="6">
    <source>
        <dbReference type="ARBA" id="ARBA00022605"/>
    </source>
</evidence>
<dbReference type="InterPro" id="IPR036052">
    <property type="entry name" value="TrpB-like_PALP_sf"/>
</dbReference>
<dbReference type="Pfam" id="PF00291">
    <property type="entry name" value="PALP"/>
    <property type="match status" value="1"/>
</dbReference>
<dbReference type="STRING" id="999894.TDIS_1907"/>
<dbReference type="InterPro" id="IPR000634">
    <property type="entry name" value="Ser/Thr_deHydtase_PyrdxlP-BS"/>
</dbReference>
<protein>
    <recommendedName>
        <fullName evidence="5 11">Threonine synthase</fullName>
        <ecNumber evidence="4 11">4.2.3.1</ecNumber>
    </recommendedName>
</protein>
<dbReference type="PATRIC" id="fig|999894.6.peg.1907"/>
<dbReference type="InterPro" id="IPR029144">
    <property type="entry name" value="Thr_synth_N"/>
</dbReference>
<evidence type="ECO:0000256" key="9">
    <source>
        <dbReference type="ARBA" id="ARBA00023239"/>
    </source>
</evidence>
<dbReference type="EMBL" id="LWLG01000018">
    <property type="protein sequence ID" value="OAQ19996.1"/>
    <property type="molecule type" value="Genomic_DNA"/>
</dbReference>
<keyword evidence="6" id="KW-0028">Amino-acid biosynthesis</keyword>
<evidence type="ECO:0000256" key="8">
    <source>
        <dbReference type="ARBA" id="ARBA00022898"/>
    </source>
</evidence>
<dbReference type="InterPro" id="IPR037158">
    <property type="entry name" value="Thr_synth_N_sf"/>
</dbReference>
<gene>
    <name evidence="15" type="ORF">TDIS_1907</name>
</gene>
<dbReference type="SUPFAM" id="SSF53686">
    <property type="entry name" value="Tryptophan synthase beta subunit-like PLP-dependent enzymes"/>
    <property type="match status" value="1"/>
</dbReference>
<proteinExistence type="inferred from homology"/>
<evidence type="ECO:0000313" key="16">
    <source>
        <dbReference type="Proteomes" id="UP000078390"/>
    </source>
</evidence>
<dbReference type="PROSITE" id="PS00165">
    <property type="entry name" value="DEHYDRATASE_SER_THR"/>
    <property type="match status" value="1"/>
</dbReference>
<dbReference type="PANTHER" id="PTHR42690">
    <property type="entry name" value="THREONINE SYNTHASE FAMILY MEMBER"/>
    <property type="match status" value="1"/>
</dbReference>
<dbReference type="Gene3D" id="3.40.50.1100">
    <property type="match status" value="2"/>
</dbReference>
<feature type="modified residue" description="N6-(pyridoxal phosphate)lysine" evidence="12">
    <location>
        <position position="113"/>
    </location>
</feature>
<sequence length="465" mass="52562">MREMRYISTRGGIAPLSFKETVLTGLAEDGGLILPERIPVLSAEEKKALRDLPYQDLAFKVFQYFVTDIPEEDLQRLVNKAYATFTHPDITPVVKKGPVWILELFHGPTLAFKDVALQFLGHLFEYLLSERGEKMNILGATSGDTGSAAIYGVRGKKNLAIFILHPHGRVSPVQALQMTTVTDPNVFNLAIKGTFDDCQAIVKLLFSDLEFKHRYRLGAVNSINWARVLAQVVYYLFAYFRVTEVEGIEEVRFSVPTGNFGDIFAGYVARRMLSGGIERLVLATNENDILTRFVNHGDYSLREVVPTISPSMDIQVASNFERYLYYLYGENPIRVREAMSRFAEEKRLVFSEEELSRVRADFLSLSVSQEETLRTIREFYEETSYILDPHTAVGVRAGLAFRDERPMICLATAHPAKFPEAVSRALGFEPPIPEPLQGLSEKPRKVVLLPADPQVVRRFIEENAI</sequence>
<comment type="cofactor">
    <cofactor evidence="1 12">
        <name>pyridoxal 5'-phosphate</name>
        <dbReference type="ChEBI" id="CHEBI:597326"/>
    </cofactor>
</comment>
<dbReference type="Pfam" id="PF24857">
    <property type="entry name" value="THR4_C"/>
    <property type="match status" value="1"/>
</dbReference>
<evidence type="ECO:0000259" key="14">
    <source>
        <dbReference type="Pfam" id="PF14821"/>
    </source>
</evidence>
<dbReference type="Pfam" id="PF14821">
    <property type="entry name" value="Thr_synth_N"/>
    <property type="match status" value="1"/>
</dbReference>
<dbReference type="GO" id="GO:0004795">
    <property type="term" value="F:threonine synthase activity"/>
    <property type="evidence" value="ECO:0007669"/>
    <property type="project" value="UniProtKB-UniRule"/>
</dbReference>
<dbReference type="InterPro" id="IPR004450">
    <property type="entry name" value="Thr_synthase-like"/>
</dbReference>
<feature type="domain" description="Tryptophan synthase beta chain-like PALP" evidence="13">
    <location>
        <begin position="97"/>
        <end position="349"/>
    </location>
</feature>
<evidence type="ECO:0000256" key="1">
    <source>
        <dbReference type="ARBA" id="ARBA00001933"/>
    </source>
</evidence>
<dbReference type="FunFam" id="3.90.1380.10:FF:000003">
    <property type="entry name" value="THR4p Threonine synthase"/>
    <property type="match status" value="1"/>
</dbReference>
<feature type="domain" description="Threonine synthase N-terminal" evidence="14">
    <location>
        <begin position="5"/>
        <end position="82"/>
    </location>
</feature>
<evidence type="ECO:0000256" key="12">
    <source>
        <dbReference type="PIRSR" id="PIRSR604450-51"/>
    </source>
</evidence>
<evidence type="ECO:0000256" key="3">
    <source>
        <dbReference type="ARBA" id="ARBA00005517"/>
    </source>
</evidence>
<organism evidence="15 16">
    <name type="scientific">Thermosulfurimonas dismutans</name>
    <dbReference type="NCBI Taxonomy" id="999894"/>
    <lineage>
        <taxon>Bacteria</taxon>
        <taxon>Pseudomonadati</taxon>
        <taxon>Thermodesulfobacteriota</taxon>
        <taxon>Thermodesulfobacteria</taxon>
        <taxon>Thermodesulfobacteriales</taxon>
        <taxon>Thermodesulfobacteriaceae</taxon>
        <taxon>Thermosulfurimonas</taxon>
    </lineage>
</organism>
<evidence type="ECO:0000256" key="11">
    <source>
        <dbReference type="NCBIfam" id="TIGR00260"/>
    </source>
</evidence>
<evidence type="ECO:0000256" key="10">
    <source>
        <dbReference type="ARBA" id="ARBA00049144"/>
    </source>
</evidence>